<dbReference type="RefSeq" id="WP_254015070.1">
    <property type="nucleotide sequence ID" value="NZ_JAMZMM010000565.1"/>
</dbReference>
<evidence type="ECO:0000313" key="2">
    <source>
        <dbReference type="Proteomes" id="UP001204953"/>
    </source>
</evidence>
<dbReference type="AlphaFoldDB" id="A0AAE3GYX3"/>
<comment type="caution">
    <text evidence="1">The sequence shown here is derived from an EMBL/GenBank/DDBJ whole genome shotgun (WGS) entry which is preliminary data.</text>
</comment>
<keyword evidence="2" id="KW-1185">Reference proteome</keyword>
<gene>
    <name evidence="1" type="ORF">NJ959_28365</name>
</gene>
<proteinExistence type="predicted"/>
<reference evidence="1" key="1">
    <citation type="submission" date="2022-06" db="EMBL/GenBank/DDBJ databases">
        <title>New cyanobacteria of genus Symplocastrum in benthos of Lake Baikal.</title>
        <authorList>
            <person name="Sorokovikova E."/>
            <person name="Tikhonova I."/>
            <person name="Krasnopeev A."/>
            <person name="Evseev P."/>
            <person name="Gladkikh A."/>
            <person name="Belykh O."/>
        </authorList>
    </citation>
    <scope>NUCLEOTIDE SEQUENCE</scope>
    <source>
        <strain evidence="1">BBK-W-15</strain>
    </source>
</reference>
<name>A0AAE3GYX3_9CYAN</name>
<sequence length="76" mass="8484">MTWVTLKTTNARWEADLMQQVLASHDIPCRILDLGIPSYFGAGSPAALQVRSQDRWTALLLLSSPEEDPQEASDNR</sequence>
<dbReference type="Proteomes" id="UP001204953">
    <property type="component" value="Unassembled WGS sequence"/>
</dbReference>
<evidence type="ECO:0000313" key="1">
    <source>
        <dbReference type="EMBL" id="MCP2732351.1"/>
    </source>
</evidence>
<organism evidence="1 2">
    <name type="scientific">Limnofasciculus baicalensis BBK-W-15</name>
    <dbReference type="NCBI Taxonomy" id="2699891"/>
    <lineage>
        <taxon>Bacteria</taxon>
        <taxon>Bacillati</taxon>
        <taxon>Cyanobacteriota</taxon>
        <taxon>Cyanophyceae</taxon>
        <taxon>Coleofasciculales</taxon>
        <taxon>Coleofasciculaceae</taxon>
        <taxon>Limnofasciculus</taxon>
        <taxon>Limnofasciculus baicalensis</taxon>
    </lineage>
</organism>
<protein>
    <submittedName>
        <fullName evidence="1">DUF2007 domain-containing protein</fullName>
    </submittedName>
</protein>
<accession>A0AAE3GYX3</accession>
<dbReference type="EMBL" id="JAMZMM010000565">
    <property type="protein sequence ID" value="MCP2732351.1"/>
    <property type="molecule type" value="Genomic_DNA"/>
</dbReference>